<dbReference type="GO" id="GO:0009246">
    <property type="term" value="P:enterobacterial common antigen biosynthetic process"/>
    <property type="evidence" value="ECO:0007669"/>
    <property type="project" value="TreeGrafter"/>
</dbReference>
<proteinExistence type="inferred from homology"/>
<evidence type="ECO:0000313" key="9">
    <source>
        <dbReference type="EMBL" id="HJC36335.1"/>
    </source>
</evidence>
<organism evidence="9 10">
    <name type="scientific">Candidatus Merdibacter merdavium</name>
    <dbReference type="NCBI Taxonomy" id="2838692"/>
    <lineage>
        <taxon>Bacteria</taxon>
        <taxon>Bacillati</taxon>
        <taxon>Bacillota</taxon>
        <taxon>Erysipelotrichia</taxon>
        <taxon>Erysipelotrichales</taxon>
        <taxon>Erysipelotrichaceae</taxon>
        <taxon>Merdibacter</taxon>
    </lineage>
</organism>
<name>A0A9D2NS37_9FIRM</name>
<feature type="transmembrane region" description="Helical" evidence="7">
    <location>
        <begin position="218"/>
        <end position="238"/>
    </location>
</feature>
<keyword evidence="4 7" id="KW-0812">Transmembrane</keyword>
<dbReference type="Pfam" id="PF01757">
    <property type="entry name" value="Acyl_transf_3"/>
    <property type="match status" value="1"/>
</dbReference>
<feature type="transmembrane region" description="Helical" evidence="7">
    <location>
        <begin position="250"/>
        <end position="268"/>
    </location>
</feature>
<feature type="transmembrane region" description="Helical" evidence="7">
    <location>
        <begin position="83"/>
        <end position="105"/>
    </location>
</feature>
<dbReference type="EMBL" id="DWWM01000026">
    <property type="protein sequence ID" value="HJC36335.1"/>
    <property type="molecule type" value="Genomic_DNA"/>
</dbReference>
<dbReference type="PANTHER" id="PTHR40074:SF2">
    <property type="entry name" value="O-ACETYLTRANSFERASE WECH"/>
    <property type="match status" value="1"/>
</dbReference>
<sequence>MAQKTRSFDQHIVRIRVLSCVLVVLIHITHAYLYAGGAIDSKKFIPLIFINAAARIGVPLFFMISGYLTLRKPYDPEKNRKKIFHYIGVLIAWSCFYLIWNKLFLNEDPVSNPLYYLFDTAKNHLWYLYDLVGLYIAFPFIQAMVHHMDRRMENMFLVLWLILAGGGRLLTRVLELSSIDVGIEYMVPILQATYWLGYFISGYLLYKRKDELKQKLSTPLLAAVFIGAVAMITALTYTDSMLAEDFQDPFLTYGELFMMLSSTSFFLLNTRFKAREHRLFDWFGPLTFGVYLVHPVFIDIAKELIRFPWASALYIPLLLVLIISVSAIIVWIMAKLPGLKKIVS</sequence>
<evidence type="ECO:0000256" key="7">
    <source>
        <dbReference type="SAM" id="Phobius"/>
    </source>
</evidence>
<evidence type="ECO:0000313" key="10">
    <source>
        <dbReference type="Proteomes" id="UP000823896"/>
    </source>
</evidence>
<feature type="transmembrane region" description="Helical" evidence="7">
    <location>
        <begin position="47"/>
        <end position="71"/>
    </location>
</feature>
<comment type="similarity">
    <text evidence="2">Belongs to the acyltransferase 3 family.</text>
</comment>
<dbReference type="Proteomes" id="UP000823896">
    <property type="component" value="Unassembled WGS sequence"/>
</dbReference>
<keyword evidence="6 7" id="KW-0472">Membrane</keyword>
<feature type="transmembrane region" description="Helical" evidence="7">
    <location>
        <begin position="12"/>
        <end position="35"/>
    </location>
</feature>
<dbReference type="AlphaFoldDB" id="A0A9D2NS37"/>
<feature type="transmembrane region" description="Helical" evidence="7">
    <location>
        <begin position="280"/>
        <end position="301"/>
    </location>
</feature>
<keyword evidence="3" id="KW-1003">Cell membrane</keyword>
<feature type="transmembrane region" description="Helical" evidence="7">
    <location>
        <begin position="186"/>
        <end position="206"/>
    </location>
</feature>
<evidence type="ECO:0000256" key="2">
    <source>
        <dbReference type="ARBA" id="ARBA00007400"/>
    </source>
</evidence>
<dbReference type="PANTHER" id="PTHR40074">
    <property type="entry name" value="O-ACETYLTRANSFERASE WECH"/>
    <property type="match status" value="1"/>
</dbReference>
<feature type="transmembrane region" description="Helical" evidence="7">
    <location>
        <begin position="313"/>
        <end position="334"/>
    </location>
</feature>
<keyword evidence="9" id="KW-0012">Acyltransferase</keyword>
<comment type="subcellular location">
    <subcellularLocation>
        <location evidence="1">Cell membrane</location>
        <topology evidence="1">Multi-pass membrane protein</topology>
    </subcellularLocation>
</comment>
<reference evidence="9" key="2">
    <citation type="submission" date="2021-04" db="EMBL/GenBank/DDBJ databases">
        <authorList>
            <person name="Gilroy R."/>
        </authorList>
    </citation>
    <scope>NUCLEOTIDE SEQUENCE</scope>
    <source>
        <strain evidence="9">CHK187-11901</strain>
    </source>
</reference>
<evidence type="ECO:0000256" key="5">
    <source>
        <dbReference type="ARBA" id="ARBA00022989"/>
    </source>
</evidence>
<evidence type="ECO:0000256" key="4">
    <source>
        <dbReference type="ARBA" id="ARBA00022692"/>
    </source>
</evidence>
<evidence type="ECO:0000256" key="6">
    <source>
        <dbReference type="ARBA" id="ARBA00023136"/>
    </source>
</evidence>
<feature type="domain" description="Acyltransferase 3" evidence="8">
    <location>
        <begin position="15"/>
        <end position="331"/>
    </location>
</feature>
<feature type="transmembrane region" description="Helical" evidence="7">
    <location>
        <begin position="157"/>
        <end position="174"/>
    </location>
</feature>
<protein>
    <submittedName>
        <fullName evidence="9">Acyltransferase family protein</fullName>
    </submittedName>
</protein>
<dbReference type="GO" id="GO:0005886">
    <property type="term" value="C:plasma membrane"/>
    <property type="evidence" value="ECO:0007669"/>
    <property type="project" value="UniProtKB-SubCell"/>
</dbReference>
<gene>
    <name evidence="9" type="ORF">H9702_04310</name>
</gene>
<keyword evidence="9" id="KW-0808">Transferase</keyword>
<feature type="transmembrane region" description="Helical" evidence="7">
    <location>
        <begin position="125"/>
        <end position="145"/>
    </location>
</feature>
<dbReference type="GO" id="GO:0016413">
    <property type="term" value="F:O-acetyltransferase activity"/>
    <property type="evidence" value="ECO:0007669"/>
    <property type="project" value="TreeGrafter"/>
</dbReference>
<dbReference type="InterPro" id="IPR002656">
    <property type="entry name" value="Acyl_transf_3_dom"/>
</dbReference>
<evidence type="ECO:0000259" key="8">
    <source>
        <dbReference type="Pfam" id="PF01757"/>
    </source>
</evidence>
<keyword evidence="5 7" id="KW-1133">Transmembrane helix</keyword>
<evidence type="ECO:0000256" key="1">
    <source>
        <dbReference type="ARBA" id="ARBA00004651"/>
    </source>
</evidence>
<evidence type="ECO:0000256" key="3">
    <source>
        <dbReference type="ARBA" id="ARBA00022475"/>
    </source>
</evidence>
<comment type="caution">
    <text evidence="9">The sequence shown here is derived from an EMBL/GenBank/DDBJ whole genome shotgun (WGS) entry which is preliminary data.</text>
</comment>
<reference evidence="9" key="1">
    <citation type="journal article" date="2021" name="PeerJ">
        <title>Extensive microbial diversity within the chicken gut microbiome revealed by metagenomics and culture.</title>
        <authorList>
            <person name="Gilroy R."/>
            <person name="Ravi A."/>
            <person name="Getino M."/>
            <person name="Pursley I."/>
            <person name="Horton D.L."/>
            <person name="Alikhan N.F."/>
            <person name="Baker D."/>
            <person name="Gharbi K."/>
            <person name="Hall N."/>
            <person name="Watson M."/>
            <person name="Adriaenssens E.M."/>
            <person name="Foster-Nyarko E."/>
            <person name="Jarju S."/>
            <person name="Secka A."/>
            <person name="Antonio M."/>
            <person name="Oren A."/>
            <person name="Chaudhuri R.R."/>
            <person name="La Ragione R."/>
            <person name="Hildebrand F."/>
            <person name="Pallen M.J."/>
        </authorList>
    </citation>
    <scope>NUCLEOTIDE SEQUENCE</scope>
    <source>
        <strain evidence="9">CHK187-11901</strain>
    </source>
</reference>
<accession>A0A9D2NS37</accession>